<organism evidence="1 2">
    <name type="scientific">Ceratitis capitata</name>
    <name type="common">Mediterranean fruit fly</name>
    <name type="synonym">Tephritis capitata</name>
    <dbReference type="NCBI Taxonomy" id="7213"/>
    <lineage>
        <taxon>Eukaryota</taxon>
        <taxon>Metazoa</taxon>
        <taxon>Ecdysozoa</taxon>
        <taxon>Arthropoda</taxon>
        <taxon>Hexapoda</taxon>
        <taxon>Insecta</taxon>
        <taxon>Pterygota</taxon>
        <taxon>Neoptera</taxon>
        <taxon>Endopterygota</taxon>
        <taxon>Diptera</taxon>
        <taxon>Brachycera</taxon>
        <taxon>Muscomorpha</taxon>
        <taxon>Tephritoidea</taxon>
        <taxon>Tephritidae</taxon>
        <taxon>Ceratitis</taxon>
        <taxon>Ceratitis</taxon>
    </lineage>
</organism>
<gene>
    <name evidence="1" type="ORF">CCAP1982_LOCUS7943</name>
</gene>
<proteinExistence type="predicted"/>
<dbReference type="Proteomes" id="UP000606786">
    <property type="component" value="Unassembled WGS sequence"/>
</dbReference>
<feature type="non-terminal residue" evidence="1">
    <location>
        <position position="1"/>
    </location>
</feature>
<protein>
    <submittedName>
        <fullName evidence="1">(Mediterranean fruit fly) hypothetical protein</fullName>
    </submittedName>
</protein>
<keyword evidence="2" id="KW-1185">Reference proteome</keyword>
<sequence length="68" mass="7095">FVRLATLILPKSSCATNNNKNHDAQHHSCDEANDKVDAVVVCMQPAGDQANGRMDQLTNGGANVSGSG</sequence>
<name>A0A811UNP6_CERCA</name>
<evidence type="ECO:0000313" key="2">
    <source>
        <dbReference type="Proteomes" id="UP000606786"/>
    </source>
</evidence>
<reference evidence="1" key="1">
    <citation type="submission" date="2020-11" db="EMBL/GenBank/DDBJ databases">
        <authorList>
            <person name="Whitehead M."/>
        </authorList>
    </citation>
    <scope>NUCLEOTIDE SEQUENCE</scope>
    <source>
        <strain evidence="1">EGII</strain>
    </source>
</reference>
<comment type="caution">
    <text evidence="1">The sequence shown here is derived from an EMBL/GenBank/DDBJ whole genome shotgun (WGS) entry which is preliminary data.</text>
</comment>
<dbReference type="EMBL" id="CAJHJT010000012">
    <property type="protein sequence ID" value="CAD6999417.1"/>
    <property type="molecule type" value="Genomic_DNA"/>
</dbReference>
<evidence type="ECO:0000313" key="1">
    <source>
        <dbReference type="EMBL" id="CAD6999417.1"/>
    </source>
</evidence>
<accession>A0A811UNP6</accession>
<dbReference type="AlphaFoldDB" id="A0A811UNP6"/>